<sequence>MEPQSRSACNVCGKKFQRKAHLLRHQQQHSGDRPHSCKFCFKTFKRSDVLRDHFSRCERRGNSAIPNSLERGRKRHACDECSRLKVKCDNNAPCRKCKEFGRPCVKSRLLTSSPNDTPRETVSRSMPDLSQSDRNSIGFLLNAGNAMDFMREFPKSTTLSPNSRSVDYQGMMASRNSYDPIRAHDNDGLPPYQEYGQMGQAVPENNLDVMLRNLEFATFERENWQVSAENQIPWRGPEGGFINRQVLDQRAFEIKDKLRYTASTQSIPHPTSKEALDRIERISADSIATNIKLYFRHWHKHAPMVHEATFNPCSAALPLVMALMSLGGMYSKDEAAVRELKSLLDIIEAYIYSLPGISDEYDLPGRTYVVQGEHSSPEWQQYQLEELQGAYLMIVLQFWTGNPIARVRVRQQRFQRIVSIFHHLDLLITQHLPNDQISDQPSFRRWVRKESYLRTVNLAVMLDHAFGIFNNVSPRFQWAEIDLPFISDDRYFNLVSYADLEAQSLYPQQKMKVKDAYLILFSSSHSADQDLNVLRTANLTVLDLQMLIHYIYTHVWKSTFSNPLATTLIQSTVEILAPFKNAMRNWRILWDDVRRSFPESEWAKVGFQRTAETYFDAVGSLMSTFEKRSGKFPPIPSDCEKGSHLRRLLTL</sequence>
<proteinExistence type="predicted"/>
<gene>
    <name evidence="11" type="ORF">BJ875DRAFT_478678</name>
</gene>
<keyword evidence="2" id="KW-0479">Metal-binding</keyword>
<evidence type="ECO:0000259" key="9">
    <source>
        <dbReference type="PROSITE" id="PS50048"/>
    </source>
</evidence>
<dbReference type="PROSITE" id="PS00028">
    <property type="entry name" value="ZINC_FINGER_C2H2_1"/>
    <property type="match status" value="1"/>
</dbReference>
<dbReference type="GO" id="GO:0000981">
    <property type="term" value="F:DNA-binding transcription factor activity, RNA polymerase II-specific"/>
    <property type="evidence" value="ECO:0007669"/>
    <property type="project" value="InterPro"/>
</dbReference>
<dbReference type="InterPro" id="IPR051059">
    <property type="entry name" value="VerF-like"/>
</dbReference>
<evidence type="ECO:0000256" key="1">
    <source>
        <dbReference type="ARBA" id="ARBA00004123"/>
    </source>
</evidence>
<evidence type="ECO:0000313" key="12">
    <source>
        <dbReference type="Proteomes" id="UP000824998"/>
    </source>
</evidence>
<evidence type="ECO:0000256" key="2">
    <source>
        <dbReference type="ARBA" id="ARBA00022723"/>
    </source>
</evidence>
<dbReference type="SUPFAM" id="SSF57701">
    <property type="entry name" value="Zn2/Cys6 DNA-binding domain"/>
    <property type="match status" value="1"/>
</dbReference>
<evidence type="ECO:0000256" key="7">
    <source>
        <dbReference type="PROSITE-ProRule" id="PRU00042"/>
    </source>
</evidence>
<evidence type="ECO:0000256" key="8">
    <source>
        <dbReference type="SAM" id="MobiDB-lite"/>
    </source>
</evidence>
<evidence type="ECO:0000256" key="6">
    <source>
        <dbReference type="ARBA" id="ARBA00023242"/>
    </source>
</evidence>
<dbReference type="PROSITE" id="PS50157">
    <property type="entry name" value="ZINC_FINGER_C2H2_2"/>
    <property type="match status" value="1"/>
</dbReference>
<dbReference type="InterPro" id="IPR013087">
    <property type="entry name" value="Znf_C2H2_type"/>
</dbReference>
<dbReference type="AlphaFoldDB" id="A0A9P7Y603"/>
<comment type="subcellular location">
    <subcellularLocation>
        <location evidence="1">Nucleus</location>
    </subcellularLocation>
</comment>
<dbReference type="SUPFAM" id="SSF57667">
    <property type="entry name" value="beta-beta-alpha zinc fingers"/>
    <property type="match status" value="1"/>
</dbReference>
<dbReference type="GO" id="GO:0000978">
    <property type="term" value="F:RNA polymerase II cis-regulatory region sequence-specific DNA binding"/>
    <property type="evidence" value="ECO:0007669"/>
    <property type="project" value="InterPro"/>
</dbReference>
<dbReference type="GO" id="GO:0008270">
    <property type="term" value="F:zinc ion binding"/>
    <property type="evidence" value="ECO:0007669"/>
    <property type="project" value="UniProtKB-KW"/>
</dbReference>
<protein>
    <recommendedName>
        <fullName evidence="13">Zn(2)-C6 fungal-type domain-containing protein</fullName>
    </recommendedName>
</protein>
<keyword evidence="3" id="KW-0677">Repeat</keyword>
<organism evidence="11 12">
    <name type="scientific">Amylocarpus encephaloides</name>
    <dbReference type="NCBI Taxonomy" id="45428"/>
    <lineage>
        <taxon>Eukaryota</taxon>
        <taxon>Fungi</taxon>
        <taxon>Dikarya</taxon>
        <taxon>Ascomycota</taxon>
        <taxon>Pezizomycotina</taxon>
        <taxon>Leotiomycetes</taxon>
        <taxon>Helotiales</taxon>
        <taxon>Helotiales incertae sedis</taxon>
        <taxon>Amylocarpus</taxon>
    </lineage>
</organism>
<accession>A0A9P7Y603</accession>
<evidence type="ECO:0000256" key="5">
    <source>
        <dbReference type="ARBA" id="ARBA00022833"/>
    </source>
</evidence>
<dbReference type="PROSITE" id="PS50048">
    <property type="entry name" value="ZN2_CY6_FUNGAL_2"/>
    <property type="match status" value="1"/>
</dbReference>
<keyword evidence="6" id="KW-0539">Nucleus</keyword>
<dbReference type="InterPro" id="IPR036236">
    <property type="entry name" value="Znf_C2H2_sf"/>
</dbReference>
<dbReference type="PANTHER" id="PTHR40626:SF3">
    <property type="entry name" value="TRANSCRIPTION FACTOR WITH C2H2 AND ZN(2)-CYS(6) DNA BINDING DOMAIN (EUROFUNG)-RELATED"/>
    <property type="match status" value="1"/>
</dbReference>
<dbReference type="Gene3D" id="4.10.240.10">
    <property type="entry name" value="Zn(2)-C6 fungal-type DNA-binding domain"/>
    <property type="match status" value="1"/>
</dbReference>
<dbReference type="PROSITE" id="PS00463">
    <property type="entry name" value="ZN2_CY6_FUNGAL_1"/>
    <property type="match status" value="1"/>
</dbReference>
<dbReference type="Proteomes" id="UP000824998">
    <property type="component" value="Unassembled WGS sequence"/>
</dbReference>
<evidence type="ECO:0000259" key="10">
    <source>
        <dbReference type="PROSITE" id="PS50157"/>
    </source>
</evidence>
<dbReference type="SMART" id="SM00355">
    <property type="entry name" value="ZnF_C2H2"/>
    <property type="match status" value="2"/>
</dbReference>
<feature type="region of interest" description="Disordered" evidence="8">
    <location>
        <begin position="108"/>
        <end position="129"/>
    </location>
</feature>
<dbReference type="InterPro" id="IPR001138">
    <property type="entry name" value="Zn2Cys6_DnaBD"/>
</dbReference>
<evidence type="ECO:0000313" key="11">
    <source>
        <dbReference type="EMBL" id="KAG9228019.1"/>
    </source>
</evidence>
<dbReference type="OrthoDB" id="10018191at2759"/>
<keyword evidence="12" id="KW-1185">Reference proteome</keyword>
<evidence type="ECO:0000256" key="3">
    <source>
        <dbReference type="ARBA" id="ARBA00022737"/>
    </source>
</evidence>
<keyword evidence="5" id="KW-0862">Zinc</keyword>
<dbReference type="SMART" id="SM00066">
    <property type="entry name" value="GAL4"/>
    <property type="match status" value="1"/>
</dbReference>
<dbReference type="Pfam" id="PF00172">
    <property type="entry name" value="Zn_clus"/>
    <property type="match status" value="1"/>
</dbReference>
<dbReference type="GO" id="GO:0000785">
    <property type="term" value="C:chromatin"/>
    <property type="evidence" value="ECO:0007669"/>
    <property type="project" value="TreeGrafter"/>
</dbReference>
<dbReference type="Gene3D" id="3.30.160.60">
    <property type="entry name" value="Classic Zinc Finger"/>
    <property type="match status" value="2"/>
</dbReference>
<dbReference type="InterPro" id="IPR036864">
    <property type="entry name" value="Zn2-C6_fun-type_DNA-bd_sf"/>
</dbReference>
<dbReference type="PANTHER" id="PTHR40626">
    <property type="entry name" value="MIP31509P"/>
    <property type="match status" value="1"/>
</dbReference>
<evidence type="ECO:0000256" key="4">
    <source>
        <dbReference type="ARBA" id="ARBA00022771"/>
    </source>
</evidence>
<name>A0A9P7Y603_9HELO</name>
<dbReference type="GO" id="GO:0005634">
    <property type="term" value="C:nucleus"/>
    <property type="evidence" value="ECO:0007669"/>
    <property type="project" value="UniProtKB-SubCell"/>
</dbReference>
<keyword evidence="4 7" id="KW-0863">Zinc-finger</keyword>
<reference evidence="11" key="1">
    <citation type="journal article" date="2021" name="IMA Fungus">
        <title>Genomic characterization of three marine fungi, including Emericellopsis atlantica sp. nov. with signatures of a generalist lifestyle and marine biomass degradation.</title>
        <authorList>
            <person name="Hagestad O.C."/>
            <person name="Hou L."/>
            <person name="Andersen J.H."/>
            <person name="Hansen E.H."/>
            <person name="Altermark B."/>
            <person name="Li C."/>
            <person name="Kuhnert E."/>
            <person name="Cox R.J."/>
            <person name="Crous P.W."/>
            <person name="Spatafora J.W."/>
            <person name="Lail K."/>
            <person name="Amirebrahimi M."/>
            <person name="Lipzen A."/>
            <person name="Pangilinan J."/>
            <person name="Andreopoulos W."/>
            <person name="Hayes R.D."/>
            <person name="Ng V."/>
            <person name="Grigoriev I.V."/>
            <person name="Jackson S.A."/>
            <person name="Sutton T.D.S."/>
            <person name="Dobson A.D.W."/>
            <person name="Rama T."/>
        </authorList>
    </citation>
    <scope>NUCLEOTIDE SEQUENCE</scope>
    <source>
        <strain evidence="11">TRa018bII</strain>
    </source>
</reference>
<feature type="domain" description="Zn(2)-C6 fungal-type" evidence="9">
    <location>
        <begin position="77"/>
        <end position="106"/>
    </location>
</feature>
<evidence type="ECO:0008006" key="13">
    <source>
        <dbReference type="Google" id="ProtNLM"/>
    </source>
</evidence>
<dbReference type="EMBL" id="MU252175">
    <property type="protein sequence ID" value="KAG9228019.1"/>
    <property type="molecule type" value="Genomic_DNA"/>
</dbReference>
<comment type="caution">
    <text evidence="11">The sequence shown here is derived from an EMBL/GenBank/DDBJ whole genome shotgun (WGS) entry which is preliminary data.</text>
</comment>
<feature type="domain" description="C2H2-type" evidence="10">
    <location>
        <begin position="7"/>
        <end position="34"/>
    </location>
</feature>
<dbReference type="CDD" id="cd00067">
    <property type="entry name" value="GAL4"/>
    <property type="match status" value="1"/>
</dbReference>